<dbReference type="Proteomes" id="UP000215002">
    <property type="component" value="Chromosome"/>
</dbReference>
<name>A0A223NW53_9SPHI</name>
<proteinExistence type="predicted"/>
<reference evidence="1 2" key="1">
    <citation type="submission" date="2017-08" db="EMBL/GenBank/DDBJ databases">
        <title>Complete genome sequence of Mucilaginibacter sp. strain BJC16-A31.</title>
        <authorList>
            <consortium name="Henan University of Science and Technology"/>
            <person name="You X."/>
        </authorList>
    </citation>
    <scope>NUCLEOTIDE SEQUENCE [LARGE SCALE GENOMIC DNA]</scope>
    <source>
        <strain evidence="1 2">BJC16-A31</strain>
    </source>
</reference>
<dbReference type="AlphaFoldDB" id="A0A223NW53"/>
<dbReference type="GO" id="GO:0047617">
    <property type="term" value="F:fatty acyl-CoA hydrolase activity"/>
    <property type="evidence" value="ECO:0007669"/>
    <property type="project" value="TreeGrafter"/>
</dbReference>
<dbReference type="RefSeq" id="WP_094570494.1">
    <property type="nucleotide sequence ID" value="NZ_CP022743.1"/>
</dbReference>
<gene>
    <name evidence="1" type="ORF">MuYL_2212</name>
</gene>
<evidence type="ECO:0000313" key="1">
    <source>
        <dbReference type="EMBL" id="ASU34102.1"/>
    </source>
</evidence>
<dbReference type="InterPro" id="IPR050563">
    <property type="entry name" value="4-hydroxybenzoyl-CoA_TE"/>
</dbReference>
<protein>
    <submittedName>
        <fullName evidence="1">Thioesterase</fullName>
    </submittedName>
</protein>
<dbReference type="KEGG" id="muc:MuYL_2212"/>
<dbReference type="InterPro" id="IPR029069">
    <property type="entry name" value="HotDog_dom_sf"/>
</dbReference>
<dbReference type="Pfam" id="PF13279">
    <property type="entry name" value="4HBT_2"/>
    <property type="match status" value="1"/>
</dbReference>
<dbReference type="SUPFAM" id="SSF54637">
    <property type="entry name" value="Thioesterase/thiol ester dehydrase-isomerase"/>
    <property type="match status" value="1"/>
</dbReference>
<dbReference type="Gene3D" id="3.10.129.10">
    <property type="entry name" value="Hotdog Thioesterase"/>
    <property type="match status" value="1"/>
</dbReference>
<dbReference type="CDD" id="cd00586">
    <property type="entry name" value="4HBT"/>
    <property type="match status" value="1"/>
</dbReference>
<dbReference type="PANTHER" id="PTHR31793:SF24">
    <property type="entry name" value="LONG-CHAIN ACYL-COA THIOESTERASE FADM"/>
    <property type="match status" value="1"/>
</dbReference>
<dbReference type="PANTHER" id="PTHR31793">
    <property type="entry name" value="4-HYDROXYBENZOYL-COA THIOESTERASE FAMILY MEMBER"/>
    <property type="match status" value="1"/>
</dbReference>
<evidence type="ECO:0000313" key="2">
    <source>
        <dbReference type="Proteomes" id="UP000215002"/>
    </source>
</evidence>
<organism evidence="1 2">
    <name type="scientific">Mucilaginibacter xinganensis</name>
    <dbReference type="NCBI Taxonomy" id="1234841"/>
    <lineage>
        <taxon>Bacteria</taxon>
        <taxon>Pseudomonadati</taxon>
        <taxon>Bacteroidota</taxon>
        <taxon>Sphingobacteriia</taxon>
        <taxon>Sphingobacteriales</taxon>
        <taxon>Sphingobacteriaceae</taxon>
        <taxon>Mucilaginibacter</taxon>
    </lineage>
</organism>
<dbReference type="EMBL" id="CP022743">
    <property type="protein sequence ID" value="ASU34102.1"/>
    <property type="molecule type" value="Genomic_DNA"/>
</dbReference>
<keyword evidence="2" id="KW-1185">Reference proteome</keyword>
<accession>A0A223NW53</accession>
<dbReference type="OrthoDB" id="9791529at2"/>
<sequence length="148" mass="17171">MSEKISDYKFKTPISIRFSDIDAVGHVNNAIYLTYFEVARLNYWKEVITWNIREQGVIVGRSEVNYLKPITLDDNIFCYVRTTRIGNSSFDMMYLLVRVTPNGEEICTTGKTVCISYDYSANKSIAIPNREREKMIAYDEPRLITNTN</sequence>